<feature type="region of interest" description="Disordered" evidence="1">
    <location>
        <begin position="100"/>
        <end position="130"/>
    </location>
</feature>
<reference evidence="3" key="1">
    <citation type="journal article" date="2010" name="Science">
        <title>Signatures of adaptation to obligate biotrophy in the Hyaloperonospora arabidopsidis genome.</title>
        <authorList>
            <person name="Baxter L."/>
            <person name="Tripathy S."/>
            <person name="Ishaque N."/>
            <person name="Boot N."/>
            <person name="Cabral A."/>
            <person name="Kemen E."/>
            <person name="Thines M."/>
            <person name="Ah-Fong A."/>
            <person name="Anderson R."/>
            <person name="Badejoko W."/>
            <person name="Bittner-Eddy P."/>
            <person name="Boore J.L."/>
            <person name="Chibucos M.C."/>
            <person name="Coates M."/>
            <person name="Dehal P."/>
            <person name="Delehaunty K."/>
            <person name="Dong S."/>
            <person name="Downton P."/>
            <person name="Dumas B."/>
            <person name="Fabro G."/>
            <person name="Fronick C."/>
            <person name="Fuerstenberg S.I."/>
            <person name="Fulton L."/>
            <person name="Gaulin E."/>
            <person name="Govers F."/>
            <person name="Hughes L."/>
            <person name="Humphray S."/>
            <person name="Jiang R.H."/>
            <person name="Judelson H."/>
            <person name="Kamoun S."/>
            <person name="Kyung K."/>
            <person name="Meijer H."/>
            <person name="Minx P."/>
            <person name="Morris P."/>
            <person name="Nelson J."/>
            <person name="Phuntumart V."/>
            <person name="Qutob D."/>
            <person name="Rehmany A."/>
            <person name="Rougon-Cardoso A."/>
            <person name="Ryden P."/>
            <person name="Torto-Alalibo T."/>
            <person name="Studholme D."/>
            <person name="Wang Y."/>
            <person name="Win J."/>
            <person name="Wood J."/>
            <person name="Clifton S.W."/>
            <person name="Rogers J."/>
            <person name="Van den Ackerveken G."/>
            <person name="Jones J.D."/>
            <person name="McDowell J.M."/>
            <person name="Beynon J."/>
            <person name="Tyler B.M."/>
        </authorList>
    </citation>
    <scope>NUCLEOTIDE SEQUENCE [LARGE SCALE GENOMIC DNA]</scope>
    <source>
        <strain evidence="3">Emoy2</strain>
    </source>
</reference>
<reference evidence="2" key="2">
    <citation type="submission" date="2015-06" db="UniProtKB">
        <authorList>
            <consortium name="EnsemblProtists"/>
        </authorList>
    </citation>
    <scope>IDENTIFICATION</scope>
    <source>
        <strain evidence="2">Emoy2</strain>
    </source>
</reference>
<protein>
    <submittedName>
        <fullName evidence="2">Uncharacterized protein</fullName>
    </submittedName>
</protein>
<evidence type="ECO:0000313" key="2">
    <source>
        <dbReference type="EnsemblProtists" id="HpaP804050"/>
    </source>
</evidence>
<organism evidence="2 3">
    <name type="scientific">Hyaloperonospora arabidopsidis (strain Emoy2)</name>
    <name type="common">Downy mildew agent</name>
    <name type="synonym">Peronospora arabidopsidis</name>
    <dbReference type="NCBI Taxonomy" id="559515"/>
    <lineage>
        <taxon>Eukaryota</taxon>
        <taxon>Sar</taxon>
        <taxon>Stramenopiles</taxon>
        <taxon>Oomycota</taxon>
        <taxon>Peronosporomycetes</taxon>
        <taxon>Peronosporales</taxon>
        <taxon>Peronosporaceae</taxon>
        <taxon>Hyaloperonospora</taxon>
    </lineage>
</organism>
<dbReference type="EMBL" id="JH598136">
    <property type="status" value="NOT_ANNOTATED_CDS"/>
    <property type="molecule type" value="Genomic_DNA"/>
</dbReference>
<feature type="region of interest" description="Disordered" evidence="1">
    <location>
        <begin position="245"/>
        <end position="281"/>
    </location>
</feature>
<sequence>MLVLAANYLQRDIYFIGQPLENHLPWHCCVYRPCSMSKANQVIETGDQILLTVSDCVELIASAKIEDPLHFPLILRFTDRQYSAYVHCTRTIPGYTGVSAGDSSGEDMNISQDDLSDEEMKGDDDSSAGCSVPQLGSAGGGHRELSTRLAAAEITHTLRRAIQLILRCSASSHYPALLEFLVNTVAVSSAAAQLRFGATDLVQLSPADIRLIQLEFHIPDTVMIQWHSWAAERAYHSNDLIGAPDSRLSQGTGPGSVPCASVSAESSGSSAPPLSLPATPF</sequence>
<dbReference type="Proteomes" id="UP000011713">
    <property type="component" value="Unassembled WGS sequence"/>
</dbReference>
<keyword evidence="3" id="KW-1185">Reference proteome</keyword>
<evidence type="ECO:0000256" key="1">
    <source>
        <dbReference type="SAM" id="MobiDB-lite"/>
    </source>
</evidence>
<feature type="compositionally biased region" description="Acidic residues" evidence="1">
    <location>
        <begin position="114"/>
        <end position="126"/>
    </location>
</feature>
<feature type="compositionally biased region" description="Low complexity" evidence="1">
    <location>
        <begin position="258"/>
        <end position="281"/>
    </location>
</feature>
<dbReference type="AlphaFoldDB" id="M4BCN4"/>
<dbReference type="InParanoid" id="M4BCN4"/>
<proteinExistence type="predicted"/>
<evidence type="ECO:0000313" key="3">
    <source>
        <dbReference type="Proteomes" id="UP000011713"/>
    </source>
</evidence>
<name>M4BCN4_HYAAE</name>
<accession>M4BCN4</accession>
<dbReference type="HOGENOM" id="CLU_991933_0_0_1"/>
<dbReference type="VEuPathDB" id="FungiDB:HpaG804050"/>
<dbReference type="EnsemblProtists" id="HpaT804050">
    <property type="protein sequence ID" value="HpaP804050"/>
    <property type="gene ID" value="HpaG804050"/>
</dbReference>